<evidence type="ECO:0000313" key="3">
    <source>
        <dbReference type="EMBL" id="NDL58551.1"/>
    </source>
</evidence>
<feature type="region of interest" description="Disordered" evidence="1">
    <location>
        <begin position="26"/>
        <end position="83"/>
    </location>
</feature>
<sequence>MRFILRTMAMAAVTVLTLAACGSGDEPAGLDATEPSTAEPTAPAAEPETTDSPEPTADPTEDPTSDDPTPVATFTQPHLPQENIVELREVIPITPPDEVSDEEMEVIEAYGRFEASWEQILWGVPPEDSGIEDAAIDPNLSRIRDYAEESVETERVSTGPPSSIVALSVDVNGDEATLEACIDTRGWFTGTAGSMPNESEPYYLSVPTLRLIDGVWYTADTDIGPDKDTCEEYFE</sequence>
<comment type="caution">
    <text evidence="3">The sequence shown here is derived from an EMBL/GenBank/DDBJ whole genome shotgun (WGS) entry which is preliminary data.</text>
</comment>
<organism evidence="3 4">
    <name type="scientific">Phytoactinopolyspora mesophila</name>
    <dbReference type="NCBI Taxonomy" id="2650750"/>
    <lineage>
        <taxon>Bacteria</taxon>
        <taxon>Bacillati</taxon>
        <taxon>Actinomycetota</taxon>
        <taxon>Actinomycetes</taxon>
        <taxon>Jiangellales</taxon>
        <taxon>Jiangellaceae</taxon>
        <taxon>Phytoactinopolyspora</taxon>
    </lineage>
</organism>
<evidence type="ECO:0000256" key="2">
    <source>
        <dbReference type="SAM" id="SignalP"/>
    </source>
</evidence>
<dbReference type="EMBL" id="WLZY01000005">
    <property type="protein sequence ID" value="NDL58551.1"/>
    <property type="molecule type" value="Genomic_DNA"/>
</dbReference>
<dbReference type="AlphaFoldDB" id="A0A7K3M5F7"/>
<keyword evidence="4" id="KW-1185">Reference proteome</keyword>
<accession>A0A7K3M5F7</accession>
<evidence type="ECO:0000313" key="4">
    <source>
        <dbReference type="Proteomes" id="UP000460435"/>
    </source>
</evidence>
<evidence type="ECO:0008006" key="5">
    <source>
        <dbReference type="Google" id="ProtNLM"/>
    </source>
</evidence>
<keyword evidence="2" id="KW-0732">Signal</keyword>
<protein>
    <recommendedName>
        <fullName evidence="5">Lipoprotein</fullName>
    </recommendedName>
</protein>
<dbReference type="PROSITE" id="PS51257">
    <property type="entry name" value="PROKAR_LIPOPROTEIN"/>
    <property type="match status" value="1"/>
</dbReference>
<gene>
    <name evidence="3" type="ORF">F7O44_15895</name>
</gene>
<feature type="chain" id="PRO_5029885872" description="Lipoprotein" evidence="2">
    <location>
        <begin position="20"/>
        <end position="235"/>
    </location>
</feature>
<feature type="compositionally biased region" description="Low complexity" evidence="1">
    <location>
        <begin position="31"/>
        <end position="58"/>
    </location>
</feature>
<evidence type="ECO:0000256" key="1">
    <source>
        <dbReference type="SAM" id="MobiDB-lite"/>
    </source>
</evidence>
<reference evidence="3 4" key="1">
    <citation type="submission" date="2019-11" db="EMBL/GenBank/DDBJ databases">
        <authorList>
            <person name="Li X.-J."/>
            <person name="Feng X.-M."/>
        </authorList>
    </citation>
    <scope>NUCLEOTIDE SEQUENCE [LARGE SCALE GENOMIC DNA]</scope>
    <source>
        <strain evidence="3 4">XMNu-373</strain>
    </source>
</reference>
<name>A0A7K3M5F7_9ACTN</name>
<dbReference type="Proteomes" id="UP000460435">
    <property type="component" value="Unassembled WGS sequence"/>
</dbReference>
<proteinExistence type="predicted"/>
<feature type="signal peptide" evidence="2">
    <location>
        <begin position="1"/>
        <end position="19"/>
    </location>
</feature>